<proteinExistence type="predicted"/>
<evidence type="ECO:0000313" key="6">
    <source>
        <dbReference type="EMBL" id="RIY34287.1"/>
    </source>
</evidence>
<feature type="signal peptide" evidence="3">
    <location>
        <begin position="1"/>
        <end position="23"/>
    </location>
</feature>
<comment type="caution">
    <text evidence="6">The sequence shown here is derived from an EMBL/GenBank/DDBJ whole genome shotgun (WGS) entry which is preliminary data.</text>
</comment>
<dbReference type="GO" id="GO:0019867">
    <property type="term" value="C:outer membrane"/>
    <property type="evidence" value="ECO:0007669"/>
    <property type="project" value="InterPro"/>
</dbReference>
<dbReference type="Proteomes" id="UP000265691">
    <property type="component" value="Unassembled WGS sequence"/>
</dbReference>
<name>A0A3A1YDS6_9GAMM</name>
<evidence type="ECO:0000256" key="1">
    <source>
        <dbReference type="ARBA" id="ARBA00004370"/>
    </source>
</evidence>
<dbReference type="EMBL" id="NRHC01000012">
    <property type="protein sequence ID" value="RIY34287.1"/>
    <property type="molecule type" value="Genomic_DNA"/>
</dbReference>
<feature type="domain" description="TamA POTRA" evidence="5">
    <location>
        <begin position="275"/>
        <end position="337"/>
    </location>
</feature>
<keyword evidence="3" id="KW-0732">Signal</keyword>
<comment type="subcellular location">
    <subcellularLocation>
        <location evidence="1">Membrane</location>
    </subcellularLocation>
</comment>
<evidence type="ECO:0000256" key="2">
    <source>
        <dbReference type="ARBA" id="ARBA00023136"/>
    </source>
</evidence>
<evidence type="ECO:0000259" key="4">
    <source>
        <dbReference type="Pfam" id="PF01103"/>
    </source>
</evidence>
<reference evidence="6 7" key="1">
    <citation type="submission" date="2017-08" db="EMBL/GenBank/DDBJ databases">
        <title>Reclassification of Bisgaard taxon 37 and 44.</title>
        <authorList>
            <person name="Christensen H."/>
        </authorList>
    </citation>
    <scope>NUCLEOTIDE SEQUENCE [LARGE SCALE GENOMIC DNA]</scope>
    <source>
        <strain evidence="6 7">B96_3</strain>
    </source>
</reference>
<feature type="domain" description="Bacterial surface antigen (D15)" evidence="4">
    <location>
        <begin position="484"/>
        <end position="797"/>
    </location>
</feature>
<dbReference type="Pfam" id="PF17243">
    <property type="entry name" value="POTRA_TamA_1"/>
    <property type="match status" value="1"/>
</dbReference>
<gene>
    <name evidence="6" type="ORF">CKF54_00990</name>
</gene>
<dbReference type="InterPro" id="IPR000184">
    <property type="entry name" value="Bac_surfAg_D15"/>
</dbReference>
<keyword evidence="2" id="KW-0472">Membrane</keyword>
<dbReference type="OrthoDB" id="9803054at2"/>
<organism evidence="6 7">
    <name type="scientific">Psittacicella hinzii</name>
    <dbReference type="NCBI Taxonomy" id="2028575"/>
    <lineage>
        <taxon>Bacteria</taxon>
        <taxon>Pseudomonadati</taxon>
        <taxon>Pseudomonadota</taxon>
        <taxon>Gammaproteobacteria</taxon>
        <taxon>Pasteurellales</taxon>
        <taxon>Psittacicellaceae</taxon>
        <taxon>Psittacicella</taxon>
    </lineage>
</organism>
<evidence type="ECO:0000313" key="7">
    <source>
        <dbReference type="Proteomes" id="UP000265691"/>
    </source>
</evidence>
<evidence type="ECO:0000256" key="3">
    <source>
        <dbReference type="SAM" id="SignalP"/>
    </source>
</evidence>
<dbReference type="Pfam" id="PF01103">
    <property type="entry name" value="Omp85"/>
    <property type="match status" value="1"/>
</dbReference>
<dbReference type="AlphaFoldDB" id="A0A3A1YDS6"/>
<accession>A0A3A1YDS6</accession>
<dbReference type="Gene3D" id="3.10.20.310">
    <property type="entry name" value="membrane protein fhac"/>
    <property type="match status" value="3"/>
</dbReference>
<sequence>MNLRKINYLLTCSLLFPITSAMGAGQSNLLITPLDNGQTHFRVIDSAPKDIKATQAFNAVTALRLYLTTNDIRHIGQTAYPVTYQFVNQVFDALATCQPASAANTQVSNIRGVRNLSYAQVEQAIASSKTGNYEPLYQALNLLGKNLNVPDLNGAIYSDCVIEQLTNSQAIDYQAFKAEQEKAPNVLQQLKAYYDSLFVNYYTPLAQNQQTPPFIFTNKGSNVLVDNPDYEAYTNKSLLSSKASFTVTTGDFNVVVYGLGSQAEQEALANNLYAQVANNVRNAISTITQINADGSLRHLFTVDKLVNNAVQAYGFYNAQVRVEPVKNNDKEFTVNITLGEPVRLTDTSQVIIRGPGSGLEALYDQAQKITPAGTVFKSSDYSSVKNNLLTAAQEAGYLDANYRVSKVLVNREQNIARWYLDLDTGSRYTISSITIEGGPIDHTLAYYMTNLSVGSDYSETDVSRSIAYLQASNNFATVDLASEVNKENRTVDLTYRLTNADRNRIEWSNGYDTTEGFRTSAYYDRYYVNRWGGSVSANAYFSKLTQRLETYYRHPYLYSPLTKYWNLGFYIERAYNSRILEYSRSLVGYFSYVRAPFRNWQFTSTLYMRKDLWNEQNVSRNQNMAYGEFILARSGLSTEVSFTLRTNFGLHKYLSSNDVSYNAYIVRARHTFKLTENNDVVFGVRYGKIDTNNFFQVAPALRFYSGGMNSIRGYGYQSISSYKGSEDLGSNKQLELTAEFLHTIVENLKGAVFVDGGDSSDKVSIKNMKDWYYGAGFGVRYYLPVGYASFDIAYPLEPGFAWSKIAFYININASF</sequence>
<protein>
    <submittedName>
        <fullName evidence="6">Uncharacterized protein</fullName>
    </submittedName>
</protein>
<evidence type="ECO:0000259" key="5">
    <source>
        <dbReference type="Pfam" id="PF17243"/>
    </source>
</evidence>
<dbReference type="InterPro" id="IPR035243">
    <property type="entry name" value="TamA_POTRA_Dom_1"/>
</dbReference>
<dbReference type="Gene3D" id="2.40.160.50">
    <property type="entry name" value="membrane protein fhac: a member of the omp85/tpsb transporter family"/>
    <property type="match status" value="1"/>
</dbReference>
<dbReference type="RefSeq" id="WP_119524425.1">
    <property type="nucleotide sequence ID" value="NZ_NRHC01000012.1"/>
</dbReference>
<keyword evidence="7" id="KW-1185">Reference proteome</keyword>
<feature type="chain" id="PRO_5017417724" evidence="3">
    <location>
        <begin position="24"/>
        <end position="815"/>
    </location>
</feature>